<organism evidence="1 2">
    <name type="scientific">Tanacetum coccineum</name>
    <dbReference type="NCBI Taxonomy" id="301880"/>
    <lineage>
        <taxon>Eukaryota</taxon>
        <taxon>Viridiplantae</taxon>
        <taxon>Streptophyta</taxon>
        <taxon>Embryophyta</taxon>
        <taxon>Tracheophyta</taxon>
        <taxon>Spermatophyta</taxon>
        <taxon>Magnoliopsida</taxon>
        <taxon>eudicotyledons</taxon>
        <taxon>Gunneridae</taxon>
        <taxon>Pentapetalae</taxon>
        <taxon>asterids</taxon>
        <taxon>campanulids</taxon>
        <taxon>Asterales</taxon>
        <taxon>Asteraceae</taxon>
        <taxon>Asteroideae</taxon>
        <taxon>Anthemideae</taxon>
        <taxon>Anthemidinae</taxon>
        <taxon>Tanacetum</taxon>
    </lineage>
</organism>
<reference evidence="1" key="2">
    <citation type="submission" date="2022-01" db="EMBL/GenBank/DDBJ databases">
        <authorList>
            <person name="Yamashiro T."/>
            <person name="Shiraishi A."/>
            <person name="Satake H."/>
            <person name="Nakayama K."/>
        </authorList>
    </citation>
    <scope>NUCLEOTIDE SEQUENCE</scope>
</reference>
<sequence length="101" mass="11956">MSTLWQLMRLRYDADLQGTPTDQTTYRRLRDRRAIAYHLTKQSNRPLLVCYFFVCARCIPSASRYTTANTSKRYKRSFTVPEYRPITWALVSKDFGFDSLT</sequence>
<reference evidence="1" key="1">
    <citation type="journal article" date="2022" name="Int. J. Mol. Sci.">
        <title>Draft Genome of Tanacetum Coccineum: Genomic Comparison of Closely Related Tanacetum-Family Plants.</title>
        <authorList>
            <person name="Yamashiro T."/>
            <person name="Shiraishi A."/>
            <person name="Nakayama K."/>
            <person name="Satake H."/>
        </authorList>
    </citation>
    <scope>NUCLEOTIDE SEQUENCE</scope>
</reference>
<dbReference type="EMBL" id="BQNB010020162">
    <property type="protein sequence ID" value="GJT92988.1"/>
    <property type="molecule type" value="Genomic_DNA"/>
</dbReference>
<protein>
    <submittedName>
        <fullName evidence="1">Uncharacterized protein</fullName>
    </submittedName>
</protein>
<proteinExistence type="predicted"/>
<keyword evidence="2" id="KW-1185">Reference proteome</keyword>
<comment type="caution">
    <text evidence="1">The sequence shown here is derived from an EMBL/GenBank/DDBJ whole genome shotgun (WGS) entry which is preliminary data.</text>
</comment>
<gene>
    <name evidence="1" type="ORF">Tco_1081833</name>
</gene>
<dbReference type="Proteomes" id="UP001151760">
    <property type="component" value="Unassembled WGS sequence"/>
</dbReference>
<evidence type="ECO:0000313" key="2">
    <source>
        <dbReference type="Proteomes" id="UP001151760"/>
    </source>
</evidence>
<evidence type="ECO:0000313" key="1">
    <source>
        <dbReference type="EMBL" id="GJT92988.1"/>
    </source>
</evidence>
<name>A0ABQ5HYT9_9ASTR</name>
<accession>A0ABQ5HYT9</accession>